<dbReference type="SUPFAM" id="SSF51261">
    <property type="entry name" value="Duplicated hybrid motif"/>
    <property type="match status" value="1"/>
</dbReference>
<dbReference type="Gene3D" id="2.60.40.10">
    <property type="entry name" value="Immunoglobulins"/>
    <property type="match status" value="2"/>
</dbReference>
<evidence type="ECO:0000313" key="3">
    <source>
        <dbReference type="EMBL" id="QDT40106.1"/>
    </source>
</evidence>
<dbReference type="InterPro" id="IPR013783">
    <property type="entry name" value="Ig-like_fold"/>
</dbReference>
<dbReference type="AlphaFoldDB" id="A0A517R895"/>
<dbReference type="PANTHER" id="PTHR21666">
    <property type="entry name" value="PEPTIDASE-RELATED"/>
    <property type="match status" value="1"/>
</dbReference>
<gene>
    <name evidence="3" type="ORF">Pan241w_01590</name>
</gene>
<evidence type="ECO:0000256" key="1">
    <source>
        <dbReference type="SAM" id="SignalP"/>
    </source>
</evidence>
<protein>
    <submittedName>
        <fullName evidence="3">Peptidase family M23</fullName>
    </submittedName>
</protein>
<dbReference type="Pfam" id="PF18911">
    <property type="entry name" value="PKD_4"/>
    <property type="match status" value="1"/>
</dbReference>
<feature type="domain" description="PKD" evidence="2">
    <location>
        <begin position="345"/>
        <end position="383"/>
    </location>
</feature>
<feature type="signal peptide" evidence="1">
    <location>
        <begin position="1"/>
        <end position="29"/>
    </location>
</feature>
<dbReference type="SUPFAM" id="SSF49299">
    <property type="entry name" value="PKD domain"/>
    <property type="match status" value="2"/>
</dbReference>
<dbReference type="Pfam" id="PF01551">
    <property type="entry name" value="Peptidase_M23"/>
    <property type="match status" value="1"/>
</dbReference>
<feature type="domain" description="PKD" evidence="2">
    <location>
        <begin position="438"/>
        <end position="500"/>
    </location>
</feature>
<dbReference type="GO" id="GO:0004222">
    <property type="term" value="F:metalloendopeptidase activity"/>
    <property type="evidence" value="ECO:0007669"/>
    <property type="project" value="TreeGrafter"/>
</dbReference>
<reference evidence="3 4" key="1">
    <citation type="submission" date="2019-02" db="EMBL/GenBank/DDBJ databases">
        <title>Deep-cultivation of Planctomycetes and their phenomic and genomic characterization uncovers novel biology.</title>
        <authorList>
            <person name="Wiegand S."/>
            <person name="Jogler M."/>
            <person name="Boedeker C."/>
            <person name="Pinto D."/>
            <person name="Vollmers J."/>
            <person name="Rivas-Marin E."/>
            <person name="Kohn T."/>
            <person name="Peeters S.H."/>
            <person name="Heuer A."/>
            <person name="Rast P."/>
            <person name="Oberbeckmann S."/>
            <person name="Bunk B."/>
            <person name="Jeske O."/>
            <person name="Meyerdierks A."/>
            <person name="Storesund J.E."/>
            <person name="Kallscheuer N."/>
            <person name="Luecker S."/>
            <person name="Lage O.M."/>
            <person name="Pohl T."/>
            <person name="Merkel B.J."/>
            <person name="Hornburger P."/>
            <person name="Mueller R.-W."/>
            <person name="Bruemmer F."/>
            <person name="Labrenz M."/>
            <person name="Spormann A.M."/>
            <person name="Op den Camp H."/>
            <person name="Overmann J."/>
            <person name="Amann R."/>
            <person name="Jetten M.S.M."/>
            <person name="Mascher T."/>
            <person name="Medema M.H."/>
            <person name="Devos D.P."/>
            <person name="Kaster A.-K."/>
            <person name="Ovreas L."/>
            <person name="Rohde M."/>
            <person name="Galperin M.Y."/>
            <person name="Jogler C."/>
        </authorList>
    </citation>
    <scope>NUCLEOTIDE SEQUENCE [LARGE SCALE GENOMIC DNA]</scope>
    <source>
        <strain evidence="3 4">Pan241w</strain>
    </source>
</reference>
<dbReference type="Proteomes" id="UP000317171">
    <property type="component" value="Chromosome"/>
</dbReference>
<evidence type="ECO:0000313" key="4">
    <source>
        <dbReference type="Proteomes" id="UP000317171"/>
    </source>
</evidence>
<dbReference type="InterPro" id="IPR035986">
    <property type="entry name" value="PKD_dom_sf"/>
</dbReference>
<dbReference type="PANTHER" id="PTHR21666:SF270">
    <property type="entry name" value="MUREIN HYDROLASE ACTIVATOR ENVC"/>
    <property type="match status" value="1"/>
</dbReference>
<dbReference type="CDD" id="cd12797">
    <property type="entry name" value="M23_peptidase"/>
    <property type="match status" value="1"/>
</dbReference>
<dbReference type="InterPro" id="IPR016047">
    <property type="entry name" value="M23ase_b-sheet_dom"/>
</dbReference>
<dbReference type="Pfam" id="PF00801">
    <property type="entry name" value="PKD"/>
    <property type="match status" value="1"/>
</dbReference>
<dbReference type="KEGG" id="gaz:Pan241w_01590"/>
<proteinExistence type="predicted"/>
<dbReference type="EMBL" id="CP036269">
    <property type="protein sequence ID" value="QDT40106.1"/>
    <property type="molecule type" value="Genomic_DNA"/>
</dbReference>
<dbReference type="CDD" id="cd00146">
    <property type="entry name" value="PKD"/>
    <property type="match status" value="2"/>
</dbReference>
<keyword evidence="1" id="KW-0732">Signal</keyword>
<dbReference type="Gene3D" id="2.70.70.10">
    <property type="entry name" value="Glucose Permease (Domain IIA)"/>
    <property type="match status" value="1"/>
</dbReference>
<evidence type="ECO:0000259" key="2">
    <source>
        <dbReference type="PROSITE" id="PS50093"/>
    </source>
</evidence>
<accession>A0A517R895</accession>
<dbReference type="InterPro" id="IPR000601">
    <property type="entry name" value="PKD_dom"/>
</dbReference>
<feature type="chain" id="PRO_5021867989" evidence="1">
    <location>
        <begin position="30"/>
        <end position="500"/>
    </location>
</feature>
<dbReference type="PROSITE" id="PS50093">
    <property type="entry name" value="PKD"/>
    <property type="match status" value="2"/>
</dbReference>
<dbReference type="OrthoDB" id="244125at2"/>
<dbReference type="SMART" id="SM00089">
    <property type="entry name" value="PKD"/>
    <property type="match status" value="2"/>
</dbReference>
<keyword evidence="4" id="KW-1185">Reference proteome</keyword>
<sequence length="500" mass="55799" precursor="true">MKKSPLRSVLYLFLLNVVCICLLATPLQATEEKPAVEPIVRVVDLDVGESTTVTLNNGEEVKVKLLDLKETRDPIRQAVRSAAVTVEVDGETIELESGMYNLPQTVGKVQIDCSITGGYNSNGTPAFWGLDKDARLRFWPAGSPLIKPGSFIYPVDQRWFATRTWYDNEPVDGGTKILPKIYYHSGLDIGGAEKLTKVIATTDAIVVSSGNDVLDGHKKDTPVAPRYDVVYLLDARGWYYRYSHLHKINDHIRPGRLIKQGEEIGILGKKGASGGWSHLHFEIKSRQPSGKWGTQAGYAFLWEAYRNQYHPPLVANTRRKHFIKAGDSTTLKGTQSYSADNSIQSYEWTFTDGTTATGAEVKRTYHKPGVYSEILKVTDKASNVDFDFAEVHVLDPKNLEEYVPRIHASYWPSLKNRVGEPITFKVRTFGNTSGEEVWDFGDGGPTVSVKSDGNVKPLNEDGYAITQHTYQKPGDYLVKVERRREDGVPAVTRLHVRVAP</sequence>
<organism evidence="3 4">
    <name type="scientific">Gimesia alba</name>
    <dbReference type="NCBI Taxonomy" id="2527973"/>
    <lineage>
        <taxon>Bacteria</taxon>
        <taxon>Pseudomonadati</taxon>
        <taxon>Planctomycetota</taxon>
        <taxon>Planctomycetia</taxon>
        <taxon>Planctomycetales</taxon>
        <taxon>Planctomycetaceae</taxon>
        <taxon>Gimesia</taxon>
    </lineage>
</organism>
<dbReference type="InterPro" id="IPR050570">
    <property type="entry name" value="Cell_wall_metabolism_enzyme"/>
</dbReference>
<dbReference type="InterPro" id="IPR022409">
    <property type="entry name" value="PKD/Chitinase_dom"/>
</dbReference>
<dbReference type="RefSeq" id="WP_145209499.1">
    <property type="nucleotide sequence ID" value="NZ_CP036269.1"/>
</dbReference>
<name>A0A517R895_9PLAN</name>
<dbReference type="InterPro" id="IPR011055">
    <property type="entry name" value="Dup_hybrid_motif"/>
</dbReference>